<dbReference type="AlphaFoldDB" id="A0A367J141"/>
<keyword evidence="1" id="KW-1133">Transmembrane helix</keyword>
<organism evidence="2 3">
    <name type="scientific">Rhizopus azygosporus</name>
    <name type="common">Rhizopus microsporus var. azygosporus</name>
    <dbReference type="NCBI Taxonomy" id="86630"/>
    <lineage>
        <taxon>Eukaryota</taxon>
        <taxon>Fungi</taxon>
        <taxon>Fungi incertae sedis</taxon>
        <taxon>Mucoromycota</taxon>
        <taxon>Mucoromycotina</taxon>
        <taxon>Mucoromycetes</taxon>
        <taxon>Mucorales</taxon>
        <taxon>Mucorineae</taxon>
        <taxon>Rhizopodaceae</taxon>
        <taxon>Rhizopus</taxon>
    </lineage>
</organism>
<keyword evidence="1" id="KW-0472">Membrane</keyword>
<accession>A0A367J141</accession>
<gene>
    <name evidence="2" type="ORF">CU097_007922</name>
</gene>
<protein>
    <submittedName>
        <fullName evidence="2">Uncharacterized protein</fullName>
    </submittedName>
</protein>
<feature type="transmembrane region" description="Helical" evidence="1">
    <location>
        <begin position="20"/>
        <end position="41"/>
    </location>
</feature>
<proteinExistence type="predicted"/>
<evidence type="ECO:0000313" key="2">
    <source>
        <dbReference type="EMBL" id="RCH83646.1"/>
    </source>
</evidence>
<keyword evidence="1" id="KW-0812">Transmembrane</keyword>
<keyword evidence="3" id="KW-1185">Reference proteome</keyword>
<reference evidence="2 3" key="1">
    <citation type="journal article" date="2018" name="G3 (Bethesda)">
        <title>Phylogenetic and Phylogenomic Definition of Rhizopus Species.</title>
        <authorList>
            <person name="Gryganskyi A.P."/>
            <person name="Golan J."/>
            <person name="Dolatabadi S."/>
            <person name="Mondo S."/>
            <person name="Robb S."/>
            <person name="Idnurm A."/>
            <person name="Muszewska A."/>
            <person name="Steczkiewicz K."/>
            <person name="Masonjones S."/>
            <person name="Liao H.L."/>
            <person name="Gajdeczka M.T."/>
            <person name="Anike F."/>
            <person name="Vuek A."/>
            <person name="Anishchenko I.M."/>
            <person name="Voigt K."/>
            <person name="de Hoog G.S."/>
            <person name="Smith M.E."/>
            <person name="Heitman J."/>
            <person name="Vilgalys R."/>
            <person name="Stajich J.E."/>
        </authorList>
    </citation>
    <scope>NUCLEOTIDE SEQUENCE [LARGE SCALE GENOMIC DNA]</scope>
    <source>
        <strain evidence="2 3">CBS 357.93</strain>
    </source>
</reference>
<evidence type="ECO:0000256" key="1">
    <source>
        <dbReference type="SAM" id="Phobius"/>
    </source>
</evidence>
<dbReference type="EMBL" id="PJQL01002596">
    <property type="protein sequence ID" value="RCH83646.1"/>
    <property type="molecule type" value="Genomic_DNA"/>
</dbReference>
<evidence type="ECO:0000313" key="3">
    <source>
        <dbReference type="Proteomes" id="UP000252139"/>
    </source>
</evidence>
<sequence length="125" mass="15003">MDMEITHFIPIQLPQIDLLLLPFVLFLSITTIVELWKIAVVDRILDELKRKCALCERRSFFHPHSSLPIRHFYSQFIQVYPEQVDLWEEVFNIIENHRDAVTIRRVEDGEEVDVWNYGPYVLNFM</sequence>
<dbReference type="Proteomes" id="UP000252139">
    <property type="component" value="Unassembled WGS sequence"/>
</dbReference>
<name>A0A367J141_RHIAZ</name>
<comment type="caution">
    <text evidence="2">The sequence shown here is derived from an EMBL/GenBank/DDBJ whole genome shotgun (WGS) entry which is preliminary data.</text>
</comment>